<keyword evidence="2" id="KW-1185">Reference proteome</keyword>
<dbReference type="EMBL" id="BRYB01004278">
    <property type="protein sequence ID" value="GMI28431.1"/>
    <property type="molecule type" value="Genomic_DNA"/>
</dbReference>
<gene>
    <name evidence="1" type="ORF">TeGR_g2461</name>
</gene>
<protein>
    <submittedName>
        <fullName evidence="1">Uncharacterized protein</fullName>
    </submittedName>
</protein>
<accession>A0ABQ6ML58</accession>
<evidence type="ECO:0000313" key="1">
    <source>
        <dbReference type="EMBL" id="GMI28431.1"/>
    </source>
</evidence>
<sequence>MERSANCHVDALTLAWALASDLPGCFAGRRPAIPDLASLTFPPPAAEAALQRLLRLNMQATKKRHPYNLALTPCPASASSSSPYRITFRPSSPASVAVSGAFVLAPSKYRTCTLTMTALISTGGGATSSTSTATATAGADSSAAMTRAVSRLRVSSKDALLLLDDLLSLVAVLFSTYQRCSEIDKLVLAELATRFRTSTTSPTAAEKALIDKHATFGDKNWTRLKGTVREPVE</sequence>
<evidence type="ECO:0000313" key="2">
    <source>
        <dbReference type="Proteomes" id="UP001165060"/>
    </source>
</evidence>
<dbReference type="Proteomes" id="UP001165060">
    <property type="component" value="Unassembled WGS sequence"/>
</dbReference>
<proteinExistence type="predicted"/>
<organism evidence="1 2">
    <name type="scientific">Tetraparma gracilis</name>
    <dbReference type="NCBI Taxonomy" id="2962635"/>
    <lineage>
        <taxon>Eukaryota</taxon>
        <taxon>Sar</taxon>
        <taxon>Stramenopiles</taxon>
        <taxon>Ochrophyta</taxon>
        <taxon>Bolidophyceae</taxon>
        <taxon>Parmales</taxon>
        <taxon>Triparmaceae</taxon>
        <taxon>Tetraparma</taxon>
    </lineage>
</organism>
<reference evidence="1 2" key="1">
    <citation type="journal article" date="2023" name="Commun. Biol.">
        <title>Genome analysis of Parmales, the sister group of diatoms, reveals the evolutionary specialization of diatoms from phago-mixotrophs to photoautotrophs.</title>
        <authorList>
            <person name="Ban H."/>
            <person name="Sato S."/>
            <person name="Yoshikawa S."/>
            <person name="Yamada K."/>
            <person name="Nakamura Y."/>
            <person name="Ichinomiya M."/>
            <person name="Sato N."/>
            <person name="Blanc-Mathieu R."/>
            <person name="Endo H."/>
            <person name="Kuwata A."/>
            <person name="Ogata H."/>
        </authorList>
    </citation>
    <scope>NUCLEOTIDE SEQUENCE [LARGE SCALE GENOMIC DNA]</scope>
</reference>
<name>A0ABQ6ML58_9STRA</name>
<comment type="caution">
    <text evidence="1">The sequence shown here is derived from an EMBL/GenBank/DDBJ whole genome shotgun (WGS) entry which is preliminary data.</text>
</comment>